<gene>
    <name evidence="1" type="ORF">Pcinc_006494</name>
</gene>
<dbReference type="EMBL" id="JAWQEG010000481">
    <property type="protein sequence ID" value="KAK3889522.1"/>
    <property type="molecule type" value="Genomic_DNA"/>
</dbReference>
<evidence type="ECO:0000313" key="2">
    <source>
        <dbReference type="Proteomes" id="UP001286313"/>
    </source>
</evidence>
<keyword evidence="2" id="KW-1185">Reference proteome</keyword>
<comment type="caution">
    <text evidence="1">The sequence shown here is derived from an EMBL/GenBank/DDBJ whole genome shotgun (WGS) entry which is preliminary data.</text>
</comment>
<dbReference type="Proteomes" id="UP001286313">
    <property type="component" value="Unassembled WGS sequence"/>
</dbReference>
<accession>A0AAE1KZJ1</accession>
<protein>
    <submittedName>
        <fullName evidence="1">Uncharacterized protein</fullName>
    </submittedName>
</protein>
<proteinExistence type="predicted"/>
<dbReference type="GO" id="GO:0071897">
    <property type="term" value="P:DNA biosynthetic process"/>
    <property type="evidence" value="ECO:0007669"/>
    <property type="project" value="UniProtKB-ARBA"/>
</dbReference>
<dbReference type="SUPFAM" id="SSF56672">
    <property type="entry name" value="DNA/RNA polymerases"/>
    <property type="match status" value="1"/>
</dbReference>
<dbReference type="Gene3D" id="3.10.10.10">
    <property type="entry name" value="HIV Type 1 Reverse Transcriptase, subunit A, domain 1"/>
    <property type="match status" value="1"/>
</dbReference>
<dbReference type="AlphaFoldDB" id="A0AAE1KZJ1"/>
<organism evidence="1 2">
    <name type="scientific">Petrolisthes cinctipes</name>
    <name type="common">Flat porcelain crab</name>
    <dbReference type="NCBI Taxonomy" id="88211"/>
    <lineage>
        <taxon>Eukaryota</taxon>
        <taxon>Metazoa</taxon>
        <taxon>Ecdysozoa</taxon>
        <taxon>Arthropoda</taxon>
        <taxon>Crustacea</taxon>
        <taxon>Multicrustacea</taxon>
        <taxon>Malacostraca</taxon>
        <taxon>Eumalacostraca</taxon>
        <taxon>Eucarida</taxon>
        <taxon>Decapoda</taxon>
        <taxon>Pleocyemata</taxon>
        <taxon>Anomura</taxon>
        <taxon>Galatheoidea</taxon>
        <taxon>Porcellanidae</taxon>
        <taxon>Petrolisthes</taxon>
    </lineage>
</organism>
<dbReference type="InterPro" id="IPR043502">
    <property type="entry name" value="DNA/RNA_pol_sf"/>
</dbReference>
<name>A0AAE1KZJ1_PETCI</name>
<sequence length="158" mass="18121">MDYVINQDGHGRTYHANVLQLYREREVTWEDEALVAVVEEEVHDDELPQVVLPQLHQREDVTDVVVNQTLSTDQKGDVKSVLLQYKDVLIDVPGRTSFRPTIRSELDLMKKLDIIRTSNSPYSTPMVVVKKKDGSPRIGLNFRKLNSLTVFDSEPMDI</sequence>
<evidence type="ECO:0000313" key="1">
    <source>
        <dbReference type="EMBL" id="KAK3889522.1"/>
    </source>
</evidence>
<reference evidence="1" key="1">
    <citation type="submission" date="2023-10" db="EMBL/GenBank/DDBJ databases">
        <title>Genome assemblies of two species of porcelain crab, Petrolisthes cinctipes and Petrolisthes manimaculis (Anomura: Porcellanidae).</title>
        <authorList>
            <person name="Angst P."/>
        </authorList>
    </citation>
    <scope>NUCLEOTIDE SEQUENCE</scope>
    <source>
        <strain evidence="1">PB745_01</strain>
        <tissue evidence="1">Gill</tissue>
    </source>
</reference>